<dbReference type="CDD" id="cd13132">
    <property type="entry name" value="MATE_eukaryotic"/>
    <property type="match status" value="1"/>
</dbReference>
<dbReference type="Proteomes" id="UP000774326">
    <property type="component" value="Unassembled WGS sequence"/>
</dbReference>
<evidence type="ECO:0000313" key="7">
    <source>
        <dbReference type="EMBL" id="KAH3679230.1"/>
    </source>
</evidence>
<feature type="transmembrane region" description="Helical" evidence="6">
    <location>
        <begin position="536"/>
        <end position="556"/>
    </location>
</feature>
<dbReference type="Pfam" id="PF01554">
    <property type="entry name" value="MatE"/>
    <property type="match status" value="2"/>
</dbReference>
<feature type="transmembrane region" description="Helical" evidence="6">
    <location>
        <begin position="426"/>
        <end position="445"/>
    </location>
</feature>
<feature type="transmembrane region" description="Helical" evidence="6">
    <location>
        <begin position="498"/>
        <end position="516"/>
    </location>
</feature>
<evidence type="ECO:0000256" key="2">
    <source>
        <dbReference type="ARBA" id="ARBA00010199"/>
    </source>
</evidence>
<dbReference type="EMBL" id="JAEUBG010004995">
    <property type="protein sequence ID" value="KAH3679230.1"/>
    <property type="molecule type" value="Genomic_DNA"/>
</dbReference>
<dbReference type="GO" id="GO:0042910">
    <property type="term" value="F:xenobiotic transmembrane transporter activity"/>
    <property type="evidence" value="ECO:0007669"/>
    <property type="project" value="InterPro"/>
</dbReference>
<feature type="transmembrane region" description="Helical" evidence="6">
    <location>
        <begin position="577"/>
        <end position="598"/>
    </location>
</feature>
<evidence type="ECO:0000256" key="1">
    <source>
        <dbReference type="ARBA" id="ARBA00004141"/>
    </source>
</evidence>
<feature type="transmembrane region" description="Helical" evidence="6">
    <location>
        <begin position="359"/>
        <end position="376"/>
    </location>
</feature>
<dbReference type="GO" id="GO:0015297">
    <property type="term" value="F:antiporter activity"/>
    <property type="evidence" value="ECO:0007669"/>
    <property type="project" value="InterPro"/>
</dbReference>
<dbReference type="OrthoDB" id="2126698at2759"/>
<evidence type="ECO:0000256" key="6">
    <source>
        <dbReference type="SAM" id="Phobius"/>
    </source>
</evidence>
<feature type="transmembrane region" description="Helical" evidence="6">
    <location>
        <begin position="311"/>
        <end position="329"/>
    </location>
</feature>
<dbReference type="InterPro" id="IPR002528">
    <property type="entry name" value="MATE_fam"/>
</dbReference>
<feature type="transmembrane region" description="Helical" evidence="6">
    <location>
        <begin position="451"/>
        <end position="477"/>
    </location>
</feature>
<comment type="caution">
    <text evidence="7">The sequence shown here is derived from an EMBL/GenBank/DDBJ whole genome shotgun (WGS) entry which is preliminary data.</text>
</comment>
<feature type="transmembrane region" description="Helical" evidence="6">
    <location>
        <begin position="646"/>
        <end position="666"/>
    </location>
</feature>
<dbReference type="PANTHER" id="PTHR11206">
    <property type="entry name" value="MULTIDRUG RESISTANCE PROTEIN"/>
    <property type="match status" value="1"/>
</dbReference>
<dbReference type="GO" id="GO:1990961">
    <property type="term" value="P:xenobiotic detoxification by transmembrane export across the plasma membrane"/>
    <property type="evidence" value="ECO:0007669"/>
    <property type="project" value="InterPro"/>
</dbReference>
<keyword evidence="3 6" id="KW-0812">Transmembrane</keyword>
<organism evidence="7 8">
    <name type="scientific">Wickerhamomyces pijperi</name>
    <name type="common">Yeast</name>
    <name type="synonym">Pichia pijperi</name>
    <dbReference type="NCBI Taxonomy" id="599730"/>
    <lineage>
        <taxon>Eukaryota</taxon>
        <taxon>Fungi</taxon>
        <taxon>Dikarya</taxon>
        <taxon>Ascomycota</taxon>
        <taxon>Saccharomycotina</taxon>
        <taxon>Saccharomycetes</taxon>
        <taxon>Phaffomycetales</taxon>
        <taxon>Wickerhamomycetaceae</taxon>
        <taxon>Wickerhamomyces</taxon>
    </lineage>
</organism>
<accession>A0A9P8PX93</accession>
<evidence type="ECO:0000256" key="5">
    <source>
        <dbReference type="ARBA" id="ARBA00023136"/>
    </source>
</evidence>
<proteinExistence type="inferred from homology"/>
<evidence type="ECO:0000313" key="8">
    <source>
        <dbReference type="Proteomes" id="UP000774326"/>
    </source>
</evidence>
<evidence type="ECO:0000256" key="4">
    <source>
        <dbReference type="ARBA" id="ARBA00022989"/>
    </source>
</evidence>
<sequence length="736" mass="81659">MLIPIFSNRSSIAKDATNEINESNSNIYHGHHRNHIKLNAPPPTASRQLFIRRAGRGRRSGGIFPHSLTFTPFTTLTHPIAQRLLQQTQLETQGFVSTKGKLSRRQDDDNHSFRSFQEHEPLIPSIPVPIPVNHTAIQSETGQIYGSQLSRVISMPSETDISNFVQSSPAALSGHLEWIKGVHQRRYSTVNNDVDDKIPLLLNKNNVNESTLHLQHNGYGSFEDDIQGDRTRRDTELSEYQDLIQTVRLTKQTYLQDANSSLEDFSHELVTNTSESLKLARYAIPLILTFLLDQSFQFVSIIIVGHLGTNQLAAISLATMVGNIIFSVFEGISTALDTLCPQAYGAGDLIGVGVHFQRCTIMSLAIWIPFAFLWWYTGELLSWIVDDAEVVQLTSLYQHVTIIAMPGFIGFETTKRFLQAQGLFDAGTYVLLITMPLNCLISYLLVVTYNFGFIGAAIATNINAWTQVLFLLAYVYFIDGSKCWGGFNINAFSHWSDLFQLSLPGMLMFLIESLLYESMTLIATQFGTKYLAIQTTATTITSLLYTIPFSIGIASSTRIANFIGAERPKAAQKSTDIAMVSSVLVGLLNTMIIFLFPSQITKLFTSDSKIIDLTIALLPLVAISQVFDSVNAVAGGCLRGQGMQRIGSIITLVGYIGVGVPFGYGLSYRMGLKLQGLWYTNVLVLACLGICSAWWCLFGVSWEVIMQEAKLREMEVKEASSADVSDYEDDDYIIGV</sequence>
<evidence type="ECO:0008006" key="9">
    <source>
        <dbReference type="Google" id="ProtNLM"/>
    </source>
</evidence>
<dbReference type="NCBIfam" id="TIGR00797">
    <property type="entry name" value="matE"/>
    <property type="match status" value="1"/>
</dbReference>
<gene>
    <name evidence="7" type="ORF">WICPIJ_008664</name>
</gene>
<comment type="subcellular location">
    <subcellularLocation>
        <location evidence="1">Membrane</location>
        <topology evidence="1">Multi-pass membrane protein</topology>
    </subcellularLocation>
</comment>
<name>A0A9P8PX93_WICPI</name>
<feature type="transmembrane region" description="Helical" evidence="6">
    <location>
        <begin position="282"/>
        <end position="305"/>
    </location>
</feature>
<dbReference type="AlphaFoldDB" id="A0A9P8PX93"/>
<keyword evidence="4 6" id="KW-1133">Transmembrane helix</keyword>
<feature type="transmembrane region" description="Helical" evidence="6">
    <location>
        <begin position="678"/>
        <end position="705"/>
    </location>
</feature>
<protein>
    <recommendedName>
        <fullName evidence="9">MATE efflux family protein</fullName>
    </recommendedName>
</protein>
<dbReference type="InterPro" id="IPR045069">
    <property type="entry name" value="MATE_euk"/>
</dbReference>
<feature type="transmembrane region" description="Helical" evidence="6">
    <location>
        <begin position="610"/>
        <end position="634"/>
    </location>
</feature>
<keyword evidence="8" id="KW-1185">Reference proteome</keyword>
<evidence type="ECO:0000256" key="3">
    <source>
        <dbReference type="ARBA" id="ARBA00022692"/>
    </source>
</evidence>
<dbReference type="GO" id="GO:0016020">
    <property type="term" value="C:membrane"/>
    <property type="evidence" value="ECO:0007669"/>
    <property type="project" value="UniProtKB-SubCell"/>
</dbReference>
<comment type="similarity">
    <text evidence="2">Belongs to the multi antimicrobial extrusion (MATE) (TC 2.A.66.1) family.</text>
</comment>
<keyword evidence="5 6" id="KW-0472">Membrane</keyword>
<reference evidence="7" key="2">
    <citation type="submission" date="2021-01" db="EMBL/GenBank/DDBJ databases">
        <authorList>
            <person name="Schikora-Tamarit M.A."/>
        </authorList>
    </citation>
    <scope>NUCLEOTIDE SEQUENCE</scope>
    <source>
        <strain evidence="7">CBS2887</strain>
    </source>
</reference>
<reference evidence="7" key="1">
    <citation type="journal article" date="2021" name="Open Biol.">
        <title>Shared evolutionary footprints suggest mitochondrial oxidative damage underlies multiple complex I losses in fungi.</title>
        <authorList>
            <person name="Schikora-Tamarit M.A."/>
            <person name="Marcet-Houben M."/>
            <person name="Nosek J."/>
            <person name="Gabaldon T."/>
        </authorList>
    </citation>
    <scope>NUCLEOTIDE SEQUENCE</scope>
    <source>
        <strain evidence="7">CBS2887</strain>
    </source>
</reference>